<evidence type="ECO:0000313" key="4">
    <source>
        <dbReference type="Proteomes" id="UP000625283"/>
    </source>
</evidence>
<protein>
    <submittedName>
        <fullName evidence="3">PorT family protein</fullName>
    </submittedName>
</protein>
<evidence type="ECO:0000259" key="2">
    <source>
        <dbReference type="Pfam" id="PF13568"/>
    </source>
</evidence>
<organism evidence="3 4">
    <name type="scientific">Sphingobacterium faecale</name>
    <dbReference type="NCBI Taxonomy" id="2803775"/>
    <lineage>
        <taxon>Bacteria</taxon>
        <taxon>Pseudomonadati</taxon>
        <taxon>Bacteroidota</taxon>
        <taxon>Sphingobacteriia</taxon>
        <taxon>Sphingobacteriales</taxon>
        <taxon>Sphingobacteriaceae</taxon>
        <taxon>Sphingobacterium</taxon>
    </lineage>
</organism>
<dbReference type="RefSeq" id="WP_202101289.1">
    <property type="nucleotide sequence ID" value="NZ_JAERTY010000001.1"/>
</dbReference>
<accession>A0ABS1QYI0</accession>
<keyword evidence="1" id="KW-0732">Signal</keyword>
<dbReference type="EMBL" id="JAERTY010000001">
    <property type="protein sequence ID" value="MBL1407493.1"/>
    <property type="molecule type" value="Genomic_DNA"/>
</dbReference>
<comment type="caution">
    <text evidence="3">The sequence shown here is derived from an EMBL/GenBank/DDBJ whole genome shotgun (WGS) entry which is preliminary data.</text>
</comment>
<evidence type="ECO:0000256" key="1">
    <source>
        <dbReference type="SAM" id="SignalP"/>
    </source>
</evidence>
<sequence>MKKVLLSLGAAFLLASGVQAQISYGVKAGVNLPKQVVKITGEGADVSSSSKASTSFYVSGYANIFAAENFAIQPGLSFQGKGGKMEFEGEKATSNVLSLDIPVNAVYYIPTGNTGSVFLGAGPYLGFHLTGKEKMGGESNDISIGSGKDDDLKLLDYGLNFQLGYKLANGFLINGGYGLGLANLINDVDVPSFSVKGHNRILSFGVGFEF</sequence>
<feature type="signal peptide" evidence="1">
    <location>
        <begin position="1"/>
        <end position="20"/>
    </location>
</feature>
<feature type="domain" description="Outer membrane protein beta-barrel" evidence="2">
    <location>
        <begin position="20"/>
        <end position="186"/>
    </location>
</feature>
<dbReference type="Pfam" id="PF13568">
    <property type="entry name" value="OMP_b-brl_2"/>
    <property type="match status" value="1"/>
</dbReference>
<keyword evidence="4" id="KW-1185">Reference proteome</keyword>
<dbReference type="Proteomes" id="UP000625283">
    <property type="component" value="Unassembled WGS sequence"/>
</dbReference>
<gene>
    <name evidence="3" type="ORF">JKG61_01880</name>
</gene>
<evidence type="ECO:0000313" key="3">
    <source>
        <dbReference type="EMBL" id="MBL1407493.1"/>
    </source>
</evidence>
<proteinExistence type="predicted"/>
<feature type="chain" id="PRO_5047289574" evidence="1">
    <location>
        <begin position="21"/>
        <end position="210"/>
    </location>
</feature>
<dbReference type="InterPro" id="IPR025665">
    <property type="entry name" value="Beta-barrel_OMP_2"/>
</dbReference>
<reference evidence="3 4" key="1">
    <citation type="submission" date="2021-01" db="EMBL/GenBank/DDBJ databases">
        <title>C459-1 draft genome sequence.</title>
        <authorList>
            <person name="Zhang X.-F."/>
        </authorList>
    </citation>
    <scope>NUCLEOTIDE SEQUENCE [LARGE SCALE GENOMIC DNA]</scope>
    <source>
        <strain evidence="4">C459-1</strain>
    </source>
</reference>
<name>A0ABS1QYI0_9SPHI</name>